<dbReference type="InterPro" id="IPR036388">
    <property type="entry name" value="WH-like_DNA-bd_sf"/>
</dbReference>
<dbReference type="GO" id="GO:0044550">
    <property type="term" value="P:secondary metabolite biosynthetic process"/>
    <property type="evidence" value="ECO:0007669"/>
    <property type="project" value="UniProtKB-ARBA"/>
</dbReference>
<keyword evidence="8" id="KW-1185">Reference proteome</keyword>
<dbReference type="PANTHER" id="PTHR43712:SF17">
    <property type="entry name" value="O-METHYLTRANSFERASE"/>
    <property type="match status" value="1"/>
</dbReference>
<name>A0A5N6V0W0_ASPTM</name>
<evidence type="ECO:0000313" key="7">
    <source>
        <dbReference type="EMBL" id="KAE8164579.1"/>
    </source>
</evidence>
<dbReference type="Pfam" id="PF08100">
    <property type="entry name" value="Dimerisation"/>
    <property type="match status" value="1"/>
</dbReference>
<dbReference type="PANTHER" id="PTHR43712">
    <property type="entry name" value="PUTATIVE (AFU_ORTHOLOGUE AFUA_4G14580)-RELATED"/>
    <property type="match status" value="1"/>
</dbReference>
<sequence length="329" mass="36011">MATSSVSAVLDGIASSSTAFNNNEAGSREALIEHSRALAAVLEIPSEFIQRTFWAEPAQSAIIRLAVDVEIFQLLQEAGNAGLTPDALAQKAGVDVILLSRLARHLVAMNLFAFHDGAFHGTRLSNDLAVENFQHTISFCYDASRPSFNTFPKYFEKTKYKSPTLGGTDAGKADWHEFYPVTERMLASFDSSLSDVLLVDVGGGRGHDVATFAAHYTSRPGRIILQDREPVIAGVVANGAELPFEAQTHNSFTPQPIKGARTYFLHSILHDWSDDDGDKILENLVPALGKGYSRENPTLAATNMDMMMLAHFAVRERMEAAWRNILVKA</sequence>
<dbReference type="OrthoDB" id="1535081at2759"/>
<dbReference type="InterPro" id="IPR016461">
    <property type="entry name" value="COMT-like"/>
</dbReference>
<evidence type="ECO:0000256" key="1">
    <source>
        <dbReference type="ARBA" id="ARBA00022603"/>
    </source>
</evidence>
<feature type="domain" description="O-methyltransferase dimerisation" evidence="6">
    <location>
        <begin position="60"/>
        <end position="128"/>
    </location>
</feature>
<accession>A0A5N6V0W0</accession>
<dbReference type="GO" id="GO:0046983">
    <property type="term" value="F:protein dimerization activity"/>
    <property type="evidence" value="ECO:0007669"/>
    <property type="project" value="InterPro"/>
</dbReference>
<dbReference type="Gene3D" id="1.10.10.10">
    <property type="entry name" value="Winged helix-like DNA-binding domain superfamily/Winged helix DNA-binding domain"/>
    <property type="match status" value="1"/>
</dbReference>
<keyword evidence="3" id="KW-0949">S-adenosyl-L-methionine</keyword>
<evidence type="ECO:0000259" key="6">
    <source>
        <dbReference type="Pfam" id="PF08100"/>
    </source>
</evidence>
<dbReference type="SUPFAM" id="SSF46785">
    <property type="entry name" value="Winged helix' DNA-binding domain"/>
    <property type="match status" value="1"/>
</dbReference>
<dbReference type="GO" id="GO:0032259">
    <property type="term" value="P:methylation"/>
    <property type="evidence" value="ECO:0007669"/>
    <property type="project" value="UniProtKB-KW"/>
</dbReference>
<dbReference type="SUPFAM" id="SSF53335">
    <property type="entry name" value="S-adenosyl-L-methionine-dependent methyltransferases"/>
    <property type="match status" value="1"/>
</dbReference>
<evidence type="ECO:0000256" key="2">
    <source>
        <dbReference type="ARBA" id="ARBA00022679"/>
    </source>
</evidence>
<evidence type="ECO:0000256" key="3">
    <source>
        <dbReference type="ARBA" id="ARBA00022691"/>
    </source>
</evidence>
<dbReference type="Gene3D" id="3.40.50.150">
    <property type="entry name" value="Vaccinia Virus protein VP39"/>
    <property type="match status" value="1"/>
</dbReference>
<dbReference type="PIRSF" id="PIRSF005739">
    <property type="entry name" value="O-mtase"/>
    <property type="match status" value="1"/>
</dbReference>
<keyword evidence="1" id="KW-0489">Methyltransferase</keyword>
<dbReference type="InterPro" id="IPR029063">
    <property type="entry name" value="SAM-dependent_MTases_sf"/>
</dbReference>
<dbReference type="GO" id="GO:0008171">
    <property type="term" value="F:O-methyltransferase activity"/>
    <property type="evidence" value="ECO:0007669"/>
    <property type="project" value="InterPro"/>
</dbReference>
<dbReference type="Proteomes" id="UP000326950">
    <property type="component" value="Unassembled WGS sequence"/>
</dbReference>
<protein>
    <submittedName>
        <fullName evidence="7">Uncharacterized protein</fullName>
    </submittedName>
</protein>
<dbReference type="AlphaFoldDB" id="A0A5N6V0W0"/>
<proteinExistence type="predicted"/>
<evidence type="ECO:0000256" key="4">
    <source>
        <dbReference type="PIRSR" id="PIRSR005739-1"/>
    </source>
</evidence>
<dbReference type="Pfam" id="PF00891">
    <property type="entry name" value="Methyltransf_2"/>
    <property type="match status" value="1"/>
</dbReference>
<dbReference type="InterPro" id="IPR012967">
    <property type="entry name" value="COMT_dimerisation"/>
</dbReference>
<feature type="active site" description="Proton acceptor" evidence="4">
    <location>
        <position position="270"/>
    </location>
</feature>
<dbReference type="InterPro" id="IPR036390">
    <property type="entry name" value="WH_DNA-bd_sf"/>
</dbReference>
<dbReference type="InterPro" id="IPR001077">
    <property type="entry name" value="COMT_C"/>
</dbReference>
<reference evidence="7 8" key="1">
    <citation type="submission" date="2019-04" db="EMBL/GenBank/DDBJ databases">
        <title>Friends and foes A comparative genomics study of 23 Aspergillus species from section Flavi.</title>
        <authorList>
            <consortium name="DOE Joint Genome Institute"/>
            <person name="Kjaerbolling I."/>
            <person name="Vesth T."/>
            <person name="Frisvad J.C."/>
            <person name="Nybo J.L."/>
            <person name="Theobald S."/>
            <person name="Kildgaard S."/>
            <person name="Isbrandt T."/>
            <person name="Kuo A."/>
            <person name="Sato A."/>
            <person name="Lyhne E.K."/>
            <person name="Kogle M.E."/>
            <person name="Wiebenga A."/>
            <person name="Kun R.S."/>
            <person name="Lubbers R.J."/>
            <person name="Makela M.R."/>
            <person name="Barry K."/>
            <person name="Chovatia M."/>
            <person name="Clum A."/>
            <person name="Daum C."/>
            <person name="Haridas S."/>
            <person name="He G."/>
            <person name="LaButti K."/>
            <person name="Lipzen A."/>
            <person name="Mondo S."/>
            <person name="Riley R."/>
            <person name="Salamov A."/>
            <person name="Simmons B.A."/>
            <person name="Magnuson J.K."/>
            <person name="Henrissat B."/>
            <person name="Mortensen U.H."/>
            <person name="Larsen T.O."/>
            <person name="Devries R.P."/>
            <person name="Grigoriev I.V."/>
            <person name="Machida M."/>
            <person name="Baker S.E."/>
            <person name="Andersen M.R."/>
        </authorList>
    </citation>
    <scope>NUCLEOTIDE SEQUENCE [LARGE SCALE GENOMIC DNA]</scope>
    <source>
        <strain evidence="7 8">CBS 117626</strain>
    </source>
</reference>
<feature type="domain" description="O-methyltransferase C-terminal" evidence="5">
    <location>
        <begin position="182"/>
        <end position="328"/>
    </location>
</feature>
<gene>
    <name evidence="7" type="ORF">BDV40DRAFT_310786</name>
</gene>
<organism evidence="7 8">
    <name type="scientific">Aspergillus tamarii</name>
    <dbReference type="NCBI Taxonomy" id="41984"/>
    <lineage>
        <taxon>Eukaryota</taxon>
        <taxon>Fungi</taxon>
        <taxon>Dikarya</taxon>
        <taxon>Ascomycota</taxon>
        <taxon>Pezizomycotina</taxon>
        <taxon>Eurotiomycetes</taxon>
        <taxon>Eurotiomycetidae</taxon>
        <taxon>Eurotiales</taxon>
        <taxon>Aspergillaceae</taxon>
        <taxon>Aspergillus</taxon>
        <taxon>Aspergillus subgen. Circumdati</taxon>
    </lineage>
</organism>
<evidence type="ECO:0000259" key="5">
    <source>
        <dbReference type="Pfam" id="PF00891"/>
    </source>
</evidence>
<evidence type="ECO:0000313" key="8">
    <source>
        <dbReference type="Proteomes" id="UP000326950"/>
    </source>
</evidence>
<dbReference type="EMBL" id="ML738607">
    <property type="protein sequence ID" value="KAE8164579.1"/>
    <property type="molecule type" value="Genomic_DNA"/>
</dbReference>
<keyword evidence="2" id="KW-0808">Transferase</keyword>